<dbReference type="Proteomes" id="UP000035909">
    <property type="component" value="Unassembled WGS sequence"/>
</dbReference>
<keyword evidence="4" id="KW-1185">Reference proteome</keyword>
<feature type="compositionally biased region" description="Low complexity" evidence="1">
    <location>
        <begin position="205"/>
        <end position="222"/>
    </location>
</feature>
<evidence type="ECO:0000256" key="1">
    <source>
        <dbReference type="SAM" id="MobiDB-lite"/>
    </source>
</evidence>
<dbReference type="PATRIC" id="fig|320778.3.peg.3990"/>
<dbReference type="EMBL" id="LDOU01000019">
    <property type="protein sequence ID" value="KLV06893.1"/>
    <property type="molecule type" value="Genomic_DNA"/>
</dbReference>
<feature type="signal peptide" evidence="2">
    <location>
        <begin position="1"/>
        <end position="22"/>
    </location>
</feature>
<protein>
    <submittedName>
        <fullName evidence="3">Uncharacterized protein</fullName>
    </submittedName>
</protein>
<organism evidence="3 4">
    <name type="scientific">Photobacterium ganghwense</name>
    <dbReference type="NCBI Taxonomy" id="320778"/>
    <lineage>
        <taxon>Bacteria</taxon>
        <taxon>Pseudomonadati</taxon>
        <taxon>Pseudomonadota</taxon>
        <taxon>Gammaproteobacteria</taxon>
        <taxon>Vibrionales</taxon>
        <taxon>Vibrionaceae</taxon>
        <taxon>Photobacterium</taxon>
    </lineage>
</organism>
<reference evidence="3 4" key="1">
    <citation type="submission" date="2015-05" db="EMBL/GenBank/DDBJ databases">
        <title>Photobacterium galathea sp. nov.</title>
        <authorList>
            <person name="Machado H."/>
            <person name="Gram L."/>
        </authorList>
    </citation>
    <scope>NUCLEOTIDE SEQUENCE [LARGE SCALE GENOMIC DNA]</scope>
    <source>
        <strain evidence="3 4">DSM 22954</strain>
    </source>
</reference>
<evidence type="ECO:0000256" key="2">
    <source>
        <dbReference type="SAM" id="SignalP"/>
    </source>
</evidence>
<name>A0A0J1H582_9GAMM</name>
<proteinExistence type="predicted"/>
<feature type="region of interest" description="Disordered" evidence="1">
    <location>
        <begin position="171"/>
        <end position="236"/>
    </location>
</feature>
<dbReference type="STRING" id="320778.ABT57_18360"/>
<accession>A0A0J1H582</accession>
<evidence type="ECO:0000313" key="4">
    <source>
        <dbReference type="Proteomes" id="UP000035909"/>
    </source>
</evidence>
<evidence type="ECO:0000313" key="3">
    <source>
        <dbReference type="EMBL" id="KLV06893.1"/>
    </source>
</evidence>
<feature type="compositionally biased region" description="Polar residues" evidence="1">
    <location>
        <begin position="181"/>
        <end position="199"/>
    </location>
</feature>
<keyword evidence="2" id="KW-0732">Signal</keyword>
<sequence>MRHKISKSLMLLLILIPMVLSDMTVPGSHDQLNENIMDASQLSNNNVFKHVSNSSFIESQREEFTQLSDLYATLQQNEVRNEQLLFGESNSASLLPLPGFLFDTATSSGTPLIQLPVIQFMFPFTVSDFLPQMSNQVGNMFNHQSHTSTGIRYSASIGNNLAAAAPSLSVSPAQSSSVNSGNMTLSGVGGSTASPQQMQEDPDQNEAQNNNTNTSSSSNEANYNKPAPSGNESSTAVLPLNEPIITAQSTPSHKVSNVPEPPSWVLFLFIVMYILIQKINCYHVTTLLRSKPNKRPRNL</sequence>
<dbReference type="AlphaFoldDB" id="A0A0J1H582"/>
<feature type="chain" id="PRO_5005252335" evidence="2">
    <location>
        <begin position="23"/>
        <end position="299"/>
    </location>
</feature>
<feature type="compositionally biased region" description="Low complexity" evidence="1">
    <location>
        <begin position="171"/>
        <end position="180"/>
    </location>
</feature>
<gene>
    <name evidence="3" type="ORF">ABT57_18360</name>
</gene>
<comment type="caution">
    <text evidence="3">The sequence shown here is derived from an EMBL/GenBank/DDBJ whole genome shotgun (WGS) entry which is preliminary data.</text>
</comment>